<evidence type="ECO:0000256" key="13">
    <source>
        <dbReference type="ARBA" id="ARBA00022777"/>
    </source>
</evidence>
<dbReference type="PANTHER" id="PTHR24421:SF37">
    <property type="entry name" value="SENSOR HISTIDINE KINASE NARS"/>
    <property type="match status" value="1"/>
</dbReference>
<evidence type="ECO:0000256" key="4">
    <source>
        <dbReference type="ARBA" id="ARBA00004651"/>
    </source>
</evidence>
<evidence type="ECO:0000256" key="9">
    <source>
        <dbReference type="ARBA" id="ARBA00022490"/>
    </source>
</evidence>
<keyword evidence="14 22" id="KW-1133">Transmembrane helix</keyword>
<dbReference type="InterPro" id="IPR011712">
    <property type="entry name" value="Sig_transdc_His_kin_sub3_dim/P"/>
</dbReference>
<keyword evidence="17" id="KW-0411">Iron-sulfur</keyword>
<keyword evidence="11 22" id="KW-0812">Transmembrane</keyword>
<proteinExistence type="predicted"/>
<dbReference type="Pfam" id="PF02518">
    <property type="entry name" value="HATPase_c"/>
    <property type="match status" value="1"/>
</dbReference>
<evidence type="ECO:0000256" key="22">
    <source>
        <dbReference type="SAM" id="Phobius"/>
    </source>
</evidence>
<keyword evidence="26" id="KW-1185">Reference proteome</keyword>
<dbReference type="PANTHER" id="PTHR24421">
    <property type="entry name" value="NITRATE/NITRITE SENSOR PROTEIN NARX-RELATED"/>
    <property type="match status" value="1"/>
</dbReference>
<evidence type="ECO:0000256" key="16">
    <source>
        <dbReference type="ARBA" id="ARBA00023012"/>
    </source>
</evidence>
<accession>A0ABV7JJI6</accession>
<evidence type="ECO:0000259" key="24">
    <source>
        <dbReference type="PROSITE" id="PS50109"/>
    </source>
</evidence>
<organism evidence="25 26">
    <name type="scientific">Parapedobacter deserti</name>
    <dbReference type="NCBI Taxonomy" id="1912957"/>
    <lineage>
        <taxon>Bacteria</taxon>
        <taxon>Pseudomonadati</taxon>
        <taxon>Bacteroidota</taxon>
        <taxon>Sphingobacteriia</taxon>
        <taxon>Sphingobacteriales</taxon>
        <taxon>Sphingobacteriaceae</taxon>
        <taxon>Parapedobacter</taxon>
    </lineage>
</organism>
<evidence type="ECO:0000256" key="10">
    <source>
        <dbReference type="ARBA" id="ARBA00022679"/>
    </source>
</evidence>
<evidence type="ECO:0000256" key="18">
    <source>
        <dbReference type="ARBA" id="ARBA00023136"/>
    </source>
</evidence>
<dbReference type="SUPFAM" id="SSF48452">
    <property type="entry name" value="TPR-like"/>
    <property type="match status" value="2"/>
</dbReference>
<evidence type="ECO:0000256" key="2">
    <source>
        <dbReference type="ARBA" id="ARBA00001966"/>
    </source>
</evidence>
<evidence type="ECO:0000256" key="6">
    <source>
        <dbReference type="ARBA" id="ARBA00017322"/>
    </source>
</evidence>
<dbReference type="InterPro" id="IPR011990">
    <property type="entry name" value="TPR-like_helical_dom_sf"/>
</dbReference>
<evidence type="ECO:0000256" key="21">
    <source>
        <dbReference type="SAM" id="Coils"/>
    </source>
</evidence>
<evidence type="ECO:0000256" key="8">
    <source>
        <dbReference type="ARBA" id="ARBA00022485"/>
    </source>
</evidence>
<evidence type="ECO:0000256" key="3">
    <source>
        <dbReference type="ARBA" id="ARBA00004496"/>
    </source>
</evidence>
<comment type="subcellular location">
    <subcellularLocation>
        <location evidence="4">Cell membrane</location>
        <topology evidence="4">Multi-pass membrane protein</topology>
    </subcellularLocation>
    <subcellularLocation>
        <location evidence="3">Cytoplasm</location>
    </subcellularLocation>
</comment>
<dbReference type="InterPro" id="IPR005467">
    <property type="entry name" value="His_kinase_dom"/>
</dbReference>
<feature type="transmembrane region" description="Helical" evidence="22">
    <location>
        <begin position="412"/>
        <end position="435"/>
    </location>
</feature>
<evidence type="ECO:0000256" key="20">
    <source>
        <dbReference type="ARBA" id="ARBA00030800"/>
    </source>
</evidence>
<keyword evidence="18 22" id="KW-0472">Membrane</keyword>
<dbReference type="EMBL" id="JBHRTA010000008">
    <property type="protein sequence ID" value="MFC3196448.1"/>
    <property type="molecule type" value="Genomic_DNA"/>
</dbReference>
<evidence type="ECO:0000313" key="25">
    <source>
        <dbReference type="EMBL" id="MFC3196448.1"/>
    </source>
</evidence>
<sequence length="681" mass="77152">MNNFGIHCWLAVVSTVCFFGIGTVIAAPPQTDSLTQEFKKATTDSAKIALLTEMARRVPHNDSAKALTLWKQVLDLAAKSRDPLSEAKTYLNIGSWHYDHYRTDEADRYNRIVREMTEQDTSRNARVLFAKSQINAANIAWQRNRIDDALSGYLDVLPLLNQLADTESLALVNTNIGILFNNQQQHEKSAHYLLAAAEQYKQSAPVRHGDVADIYIILARLGFRADTLSNARTATYLDSARHHLLHLDATHHIWANYYHMKGRYQLAAGELAAAEHSFGQGLLIARRYNDTYTSCDILLHLSELYERRGEFAKTRPLLDELLQISHSNQVGSYQLKALRALSRMEHRLKQPDRAYRYLAQYIDLADSLRYAENTQILHEMEEKYKLAEAENTLLTLQRENEQKDFAIERNRWYIGLLLGISIPLLATCILIFLLYRNKRKLLVQQQRMHTLDVERMEQAHRNSLLSTLLEGQEKERERLARDLHDGLGGILSSIKMDLSRIAHALPEDVAQRPMLASVASNVDGAVEELRGVAHSMMPSMLVNYGLVEALREFCDKLKSSGVPVYYQVVHYRQPVTRSREMALYRIAQELINNCVKHAEATEILVQLQQSDATVTLVVEDDGRGFDTERSGKGAGLRNVRMRADLLEGTFDIRSDNGVGTTFTVECPISATPVSARIPSPV</sequence>
<dbReference type="EC" id="2.7.13.3" evidence="5"/>
<dbReference type="PRINTS" id="PR00344">
    <property type="entry name" value="BCTRLSENSOR"/>
</dbReference>
<feature type="domain" description="Histidine kinase" evidence="24">
    <location>
        <begin position="478"/>
        <end position="670"/>
    </location>
</feature>
<dbReference type="Proteomes" id="UP001595526">
    <property type="component" value="Unassembled WGS sequence"/>
</dbReference>
<dbReference type="Gene3D" id="1.25.40.10">
    <property type="entry name" value="Tetratricopeptide repeat domain"/>
    <property type="match status" value="2"/>
</dbReference>
<keyword evidence="9" id="KW-0963">Cytoplasm</keyword>
<comment type="caution">
    <text evidence="25">The sequence shown here is derived from an EMBL/GenBank/DDBJ whole genome shotgun (WGS) entry which is preliminary data.</text>
</comment>
<keyword evidence="25" id="KW-0547">Nucleotide-binding</keyword>
<keyword evidence="23" id="KW-0732">Signal</keyword>
<dbReference type="Pfam" id="PF07730">
    <property type="entry name" value="HisKA_3"/>
    <property type="match status" value="1"/>
</dbReference>
<keyword evidence="12" id="KW-0479">Metal-binding</keyword>
<dbReference type="Gene3D" id="3.30.565.10">
    <property type="entry name" value="Histidine kinase-like ATPase, C-terminal domain"/>
    <property type="match status" value="1"/>
</dbReference>
<dbReference type="PROSITE" id="PS50109">
    <property type="entry name" value="HIS_KIN"/>
    <property type="match status" value="1"/>
</dbReference>
<evidence type="ECO:0000256" key="15">
    <source>
        <dbReference type="ARBA" id="ARBA00023004"/>
    </source>
</evidence>
<evidence type="ECO:0000256" key="1">
    <source>
        <dbReference type="ARBA" id="ARBA00000085"/>
    </source>
</evidence>
<evidence type="ECO:0000256" key="14">
    <source>
        <dbReference type="ARBA" id="ARBA00022989"/>
    </source>
</evidence>
<comment type="catalytic activity">
    <reaction evidence="1">
        <text>ATP + protein L-histidine = ADP + protein N-phospho-L-histidine.</text>
        <dbReference type="EC" id="2.7.13.3"/>
    </reaction>
</comment>
<keyword evidence="21" id="KW-0175">Coiled coil</keyword>
<evidence type="ECO:0000313" key="26">
    <source>
        <dbReference type="Proteomes" id="UP001595526"/>
    </source>
</evidence>
<dbReference type="SUPFAM" id="SSF55874">
    <property type="entry name" value="ATPase domain of HSP90 chaperone/DNA topoisomerase II/histidine kinase"/>
    <property type="match status" value="1"/>
</dbReference>
<keyword evidence="13" id="KW-0418">Kinase</keyword>
<evidence type="ECO:0000256" key="7">
    <source>
        <dbReference type="ARBA" id="ARBA00022475"/>
    </source>
</evidence>
<evidence type="ECO:0000256" key="11">
    <source>
        <dbReference type="ARBA" id="ARBA00022692"/>
    </source>
</evidence>
<reference evidence="26" key="1">
    <citation type="journal article" date="2019" name="Int. J. Syst. Evol. Microbiol.">
        <title>The Global Catalogue of Microorganisms (GCM) 10K type strain sequencing project: providing services to taxonomists for standard genome sequencing and annotation.</title>
        <authorList>
            <consortium name="The Broad Institute Genomics Platform"/>
            <consortium name="The Broad Institute Genome Sequencing Center for Infectious Disease"/>
            <person name="Wu L."/>
            <person name="Ma J."/>
        </authorList>
    </citation>
    <scope>NUCLEOTIDE SEQUENCE [LARGE SCALE GENOMIC DNA]</scope>
    <source>
        <strain evidence="26">KCTC 52416</strain>
    </source>
</reference>
<dbReference type="InterPro" id="IPR036890">
    <property type="entry name" value="HATPase_C_sf"/>
</dbReference>
<dbReference type="InterPro" id="IPR050482">
    <property type="entry name" value="Sensor_HK_TwoCompSys"/>
</dbReference>
<keyword evidence="25" id="KW-0067">ATP-binding</keyword>
<comment type="cofactor">
    <cofactor evidence="2">
        <name>[4Fe-4S] cluster</name>
        <dbReference type="ChEBI" id="CHEBI:49883"/>
    </cofactor>
</comment>
<dbReference type="InterPro" id="IPR003594">
    <property type="entry name" value="HATPase_dom"/>
</dbReference>
<dbReference type="Gene3D" id="1.20.5.1930">
    <property type="match status" value="1"/>
</dbReference>
<keyword evidence="10" id="KW-0808">Transferase</keyword>
<dbReference type="CDD" id="cd16917">
    <property type="entry name" value="HATPase_UhpB-NarQ-NarX-like"/>
    <property type="match status" value="1"/>
</dbReference>
<name>A0ABV7JJI6_9SPHI</name>
<evidence type="ECO:0000256" key="5">
    <source>
        <dbReference type="ARBA" id="ARBA00012438"/>
    </source>
</evidence>
<gene>
    <name evidence="25" type="ORF">ACFOET_02355</name>
</gene>
<evidence type="ECO:0000256" key="19">
    <source>
        <dbReference type="ARBA" id="ARBA00024827"/>
    </source>
</evidence>
<dbReference type="RefSeq" id="WP_379019170.1">
    <property type="nucleotide sequence ID" value="NZ_JBHRTA010000008.1"/>
</dbReference>
<dbReference type="GO" id="GO:0005524">
    <property type="term" value="F:ATP binding"/>
    <property type="evidence" value="ECO:0007669"/>
    <property type="project" value="UniProtKB-KW"/>
</dbReference>
<evidence type="ECO:0000256" key="17">
    <source>
        <dbReference type="ARBA" id="ARBA00023014"/>
    </source>
</evidence>
<comment type="function">
    <text evidence="19">Member of the two-component regulatory system NreB/NreC involved in the control of dissimilatory nitrate/nitrite reduction in response to oxygen. NreB functions as a direct oxygen sensor histidine kinase which is autophosphorylated, in the absence of oxygen, probably at the conserved histidine residue, and transfers its phosphate group probably to a conserved aspartate residue of NreC. NreB/NreC activates the expression of the nitrate (narGHJI) and nitrite (nir) reductase operons, as well as the putative nitrate transporter gene narT.</text>
</comment>
<dbReference type="InterPro" id="IPR004358">
    <property type="entry name" value="Sig_transdc_His_kin-like_C"/>
</dbReference>
<feature type="chain" id="PRO_5045691275" description="Oxygen sensor histidine kinase NreB" evidence="23">
    <location>
        <begin position="27"/>
        <end position="681"/>
    </location>
</feature>
<feature type="coiled-coil region" evidence="21">
    <location>
        <begin position="370"/>
        <end position="406"/>
    </location>
</feature>
<evidence type="ECO:0000256" key="12">
    <source>
        <dbReference type="ARBA" id="ARBA00022723"/>
    </source>
</evidence>
<feature type="signal peptide" evidence="23">
    <location>
        <begin position="1"/>
        <end position="26"/>
    </location>
</feature>
<keyword evidence="16" id="KW-0902">Two-component regulatory system</keyword>
<evidence type="ECO:0000256" key="23">
    <source>
        <dbReference type="SAM" id="SignalP"/>
    </source>
</evidence>
<keyword evidence="7" id="KW-1003">Cell membrane</keyword>
<keyword evidence="8" id="KW-0004">4Fe-4S</keyword>
<protein>
    <recommendedName>
        <fullName evidence="6">Oxygen sensor histidine kinase NreB</fullName>
        <ecNumber evidence="5">2.7.13.3</ecNumber>
    </recommendedName>
    <alternativeName>
        <fullName evidence="20">Nitrogen regulation protein B</fullName>
    </alternativeName>
</protein>
<keyword evidence="15" id="KW-0408">Iron</keyword>
<dbReference type="SMART" id="SM00387">
    <property type="entry name" value="HATPase_c"/>
    <property type="match status" value="1"/>
</dbReference>